<organism evidence="1 2">
    <name type="scientific">Choristoneura fumiferana</name>
    <name type="common">Spruce budworm moth</name>
    <name type="synonym">Archips fumiferana</name>
    <dbReference type="NCBI Taxonomy" id="7141"/>
    <lineage>
        <taxon>Eukaryota</taxon>
        <taxon>Metazoa</taxon>
        <taxon>Ecdysozoa</taxon>
        <taxon>Arthropoda</taxon>
        <taxon>Hexapoda</taxon>
        <taxon>Insecta</taxon>
        <taxon>Pterygota</taxon>
        <taxon>Neoptera</taxon>
        <taxon>Endopterygota</taxon>
        <taxon>Lepidoptera</taxon>
        <taxon>Glossata</taxon>
        <taxon>Ditrysia</taxon>
        <taxon>Tortricoidea</taxon>
        <taxon>Tortricidae</taxon>
        <taxon>Tortricinae</taxon>
        <taxon>Choristoneura</taxon>
    </lineage>
</organism>
<keyword evidence="2" id="KW-1185">Reference proteome</keyword>
<dbReference type="EMBL" id="CM046102">
    <property type="protein sequence ID" value="KAI8440198.1"/>
    <property type="molecule type" value="Genomic_DNA"/>
</dbReference>
<dbReference type="Proteomes" id="UP001064048">
    <property type="component" value="Chromosome 2"/>
</dbReference>
<reference evidence="1 2" key="1">
    <citation type="journal article" date="2022" name="Genome Biol. Evol.">
        <title>The Spruce Budworm Genome: Reconstructing the Evolutionary History of Antifreeze Proteins.</title>
        <authorList>
            <person name="Beliveau C."/>
            <person name="Gagne P."/>
            <person name="Picq S."/>
            <person name="Vernygora O."/>
            <person name="Keeling C.I."/>
            <person name="Pinkney K."/>
            <person name="Doucet D."/>
            <person name="Wen F."/>
            <person name="Johnston J.S."/>
            <person name="Maaroufi H."/>
            <person name="Boyle B."/>
            <person name="Laroche J."/>
            <person name="Dewar K."/>
            <person name="Juretic N."/>
            <person name="Blackburn G."/>
            <person name="Nisole A."/>
            <person name="Brunet B."/>
            <person name="Brandao M."/>
            <person name="Lumley L."/>
            <person name="Duan J."/>
            <person name="Quan G."/>
            <person name="Lucarotti C.J."/>
            <person name="Roe A.D."/>
            <person name="Sperling F.A.H."/>
            <person name="Levesque R.C."/>
            <person name="Cusson M."/>
        </authorList>
    </citation>
    <scope>NUCLEOTIDE SEQUENCE [LARGE SCALE GENOMIC DNA]</scope>
    <source>
        <strain evidence="1">Glfc:IPQL:Cfum</strain>
    </source>
</reference>
<evidence type="ECO:0000313" key="2">
    <source>
        <dbReference type="Proteomes" id="UP001064048"/>
    </source>
</evidence>
<accession>A0ACC0KV70</accession>
<sequence length="271" mass="31861">MVSEKDIKFYVTANFSNEKADENVTRNALASIAQELVRFHYGTEELPQDENDDFQLFEKNYIETAMKSKNRQLKKLKGNLKTACTVARIIMSAKDREMDYLIQHLNLIRNESTILQKNHTQNLNIIEKLRTDNFNIYNEVERVRNYIHLGYQELQKMRNEKPRELLLIMELKEILVACGQYYADYCNEHEHCVQLEQRNRFLKNKVSILENNLAATTEELRNLRNQNALVNKSRLKLSSHFSAVQNLLHDQDSMLKDLKKLSKELGAPELQ</sequence>
<evidence type="ECO:0000313" key="1">
    <source>
        <dbReference type="EMBL" id="KAI8440198.1"/>
    </source>
</evidence>
<name>A0ACC0KV70_CHOFU</name>
<proteinExistence type="predicted"/>
<protein>
    <submittedName>
        <fullName evidence="1">Uncharacterized protein</fullName>
    </submittedName>
</protein>
<comment type="caution">
    <text evidence="1">The sequence shown here is derived from an EMBL/GenBank/DDBJ whole genome shotgun (WGS) entry which is preliminary data.</text>
</comment>
<gene>
    <name evidence="1" type="ORF">MSG28_001586</name>
</gene>